<accession>A0A0J6YJZ4</accession>
<dbReference type="AlphaFoldDB" id="A0A0J6YJZ4"/>
<sequence length="122" mass="13436">MLLKQNKEQNRVKTVNRARSRQYRAEAQTLFFFIISNLTAPGELQSRDFGRLKAAFHGPARPLDKVAWTSGLSHWSKRPTASIGPQPKTCEDLGASTVGLAGLWAPGHFGHSSTALLRPKTP</sequence>
<evidence type="ECO:0000313" key="2">
    <source>
        <dbReference type="Proteomes" id="UP000054565"/>
    </source>
</evidence>
<evidence type="ECO:0000313" key="1">
    <source>
        <dbReference type="EMBL" id="KMP07419.1"/>
    </source>
</evidence>
<gene>
    <name evidence="1" type="ORF">CIRG_07100</name>
</gene>
<name>A0A0J6YJZ4_COCIT</name>
<protein>
    <submittedName>
        <fullName evidence="1">Uncharacterized protein</fullName>
    </submittedName>
</protein>
<proteinExistence type="predicted"/>
<dbReference type="EMBL" id="DS028097">
    <property type="protein sequence ID" value="KMP07419.1"/>
    <property type="molecule type" value="Genomic_DNA"/>
</dbReference>
<dbReference type="Proteomes" id="UP000054565">
    <property type="component" value="Unassembled WGS sequence"/>
</dbReference>
<organism evidence="1 2">
    <name type="scientific">Coccidioides immitis RMSCC 2394</name>
    <dbReference type="NCBI Taxonomy" id="404692"/>
    <lineage>
        <taxon>Eukaryota</taxon>
        <taxon>Fungi</taxon>
        <taxon>Dikarya</taxon>
        <taxon>Ascomycota</taxon>
        <taxon>Pezizomycotina</taxon>
        <taxon>Eurotiomycetes</taxon>
        <taxon>Eurotiomycetidae</taxon>
        <taxon>Onygenales</taxon>
        <taxon>Onygenaceae</taxon>
        <taxon>Coccidioides</taxon>
    </lineage>
</organism>
<reference evidence="2" key="1">
    <citation type="journal article" date="2010" name="Genome Res.">
        <title>Population genomic sequencing of Coccidioides fungi reveals recent hybridization and transposon control.</title>
        <authorList>
            <person name="Neafsey D.E."/>
            <person name="Barker B.M."/>
            <person name="Sharpton T.J."/>
            <person name="Stajich J.E."/>
            <person name="Park D.J."/>
            <person name="Whiston E."/>
            <person name="Hung C.-Y."/>
            <person name="McMahan C."/>
            <person name="White J."/>
            <person name="Sykes S."/>
            <person name="Heiman D."/>
            <person name="Young S."/>
            <person name="Zeng Q."/>
            <person name="Abouelleil A."/>
            <person name="Aftuck L."/>
            <person name="Bessette D."/>
            <person name="Brown A."/>
            <person name="FitzGerald M."/>
            <person name="Lui A."/>
            <person name="Macdonald J.P."/>
            <person name="Priest M."/>
            <person name="Orbach M.J."/>
            <person name="Galgiani J.N."/>
            <person name="Kirkland T.N."/>
            <person name="Cole G.T."/>
            <person name="Birren B.W."/>
            <person name="Henn M.R."/>
            <person name="Taylor J.W."/>
            <person name="Rounsley S.D."/>
        </authorList>
    </citation>
    <scope>NUCLEOTIDE SEQUENCE [LARGE SCALE GENOMIC DNA]</scope>
    <source>
        <strain evidence="2">RMSCC 2394</strain>
    </source>
</reference>